<keyword evidence="3" id="KW-0731">Sigma factor</keyword>
<dbReference type="GO" id="GO:0016987">
    <property type="term" value="F:sigma factor activity"/>
    <property type="evidence" value="ECO:0007669"/>
    <property type="project" value="UniProtKB-KW"/>
</dbReference>
<dbReference type="SUPFAM" id="SSF88659">
    <property type="entry name" value="Sigma3 and sigma4 domains of RNA polymerase sigma factors"/>
    <property type="match status" value="1"/>
</dbReference>
<gene>
    <name evidence="6" type="ORF">GA0116948_102287</name>
</gene>
<dbReference type="Pfam" id="PF07638">
    <property type="entry name" value="Sigma70_ECF"/>
    <property type="match status" value="1"/>
</dbReference>
<keyword evidence="7" id="KW-1185">Reference proteome</keyword>
<proteinExistence type="inferred from homology"/>
<accession>A0A1C4AUA3</accession>
<evidence type="ECO:0000256" key="1">
    <source>
        <dbReference type="ARBA" id="ARBA00010641"/>
    </source>
</evidence>
<evidence type="ECO:0000256" key="4">
    <source>
        <dbReference type="ARBA" id="ARBA00023163"/>
    </source>
</evidence>
<dbReference type="InterPro" id="IPR053812">
    <property type="entry name" value="HTH_Sigma70_ECF-like"/>
</dbReference>
<evidence type="ECO:0000313" key="6">
    <source>
        <dbReference type="EMBL" id="SCB98147.1"/>
    </source>
</evidence>
<keyword evidence="2" id="KW-0805">Transcription regulation</keyword>
<dbReference type="OrthoDB" id="1097528at2"/>
<dbReference type="NCBIfam" id="TIGR02937">
    <property type="entry name" value="sigma70-ECF"/>
    <property type="match status" value="1"/>
</dbReference>
<feature type="domain" description="RNA polymerase sigma-70 ECF-like HTH" evidence="5">
    <location>
        <begin position="11"/>
        <end position="171"/>
    </location>
</feature>
<reference evidence="6" key="1">
    <citation type="submission" date="2016-08" db="EMBL/GenBank/DDBJ databases">
        <authorList>
            <person name="Seilhamer J.J."/>
        </authorList>
    </citation>
    <scope>NUCLEOTIDE SEQUENCE [LARGE SCALE GENOMIC DNA]</scope>
    <source>
        <strain evidence="6">A37T2</strain>
    </source>
</reference>
<protein>
    <submittedName>
        <fullName evidence="6">RNA polymerase sigma-70 factor, ECF subfamily</fullName>
    </submittedName>
</protein>
<evidence type="ECO:0000313" key="7">
    <source>
        <dbReference type="Proteomes" id="UP000242818"/>
    </source>
</evidence>
<comment type="similarity">
    <text evidence="1">Belongs to the sigma-70 factor family. ECF subfamily.</text>
</comment>
<dbReference type="Proteomes" id="UP000242818">
    <property type="component" value="Unassembled WGS sequence"/>
</dbReference>
<dbReference type="InterPro" id="IPR036388">
    <property type="entry name" value="WH-like_DNA-bd_sf"/>
</dbReference>
<dbReference type="SUPFAM" id="SSF88946">
    <property type="entry name" value="Sigma2 domain of RNA polymerase sigma factors"/>
    <property type="match status" value="1"/>
</dbReference>
<dbReference type="EMBL" id="FMAR01000002">
    <property type="protein sequence ID" value="SCB98147.1"/>
    <property type="molecule type" value="Genomic_DNA"/>
</dbReference>
<dbReference type="PANTHER" id="PTHR43133:SF46">
    <property type="entry name" value="RNA POLYMERASE SIGMA-70 FACTOR ECF SUBFAMILY"/>
    <property type="match status" value="1"/>
</dbReference>
<evidence type="ECO:0000259" key="5">
    <source>
        <dbReference type="Pfam" id="PF07638"/>
    </source>
</evidence>
<name>A0A1C4AUA3_9BACT</name>
<organism evidence="6 7">
    <name type="scientific">Chitinophaga costaii</name>
    <dbReference type="NCBI Taxonomy" id="1335309"/>
    <lineage>
        <taxon>Bacteria</taxon>
        <taxon>Pseudomonadati</taxon>
        <taxon>Bacteroidota</taxon>
        <taxon>Chitinophagia</taxon>
        <taxon>Chitinophagales</taxon>
        <taxon>Chitinophagaceae</taxon>
        <taxon>Chitinophaga</taxon>
    </lineage>
</organism>
<dbReference type="InterPro" id="IPR013324">
    <property type="entry name" value="RNA_pol_sigma_r3/r4-like"/>
</dbReference>
<keyword evidence="4" id="KW-0804">Transcription</keyword>
<dbReference type="InterPro" id="IPR039425">
    <property type="entry name" value="RNA_pol_sigma-70-like"/>
</dbReference>
<evidence type="ECO:0000256" key="3">
    <source>
        <dbReference type="ARBA" id="ARBA00023082"/>
    </source>
</evidence>
<evidence type="ECO:0000256" key="2">
    <source>
        <dbReference type="ARBA" id="ARBA00023015"/>
    </source>
</evidence>
<dbReference type="GO" id="GO:0006352">
    <property type="term" value="P:DNA-templated transcription initiation"/>
    <property type="evidence" value="ECO:0007669"/>
    <property type="project" value="InterPro"/>
</dbReference>
<dbReference type="InterPro" id="IPR013325">
    <property type="entry name" value="RNA_pol_sigma_r2"/>
</dbReference>
<dbReference type="STRING" id="1335309.GA0116948_102287"/>
<dbReference type="PANTHER" id="PTHR43133">
    <property type="entry name" value="RNA POLYMERASE ECF-TYPE SIGMA FACTO"/>
    <property type="match status" value="1"/>
</dbReference>
<dbReference type="AlphaFoldDB" id="A0A1C4AUA3"/>
<dbReference type="InterPro" id="IPR014284">
    <property type="entry name" value="RNA_pol_sigma-70_dom"/>
</dbReference>
<sequence>MASFHVIPDQELLIRLQKGDHAAFTKLYNKYWENLLSIAWNHTKDKCTAEDIVHEVFMALLREKNNFDILSVGAFLATKIKFAVFKHYRKQQRRERLAKTNLTFEKVSLDEEKLDALFLKEYIDGIIETLPEKCKMTFKYSRYAGLKNNEIAAKLSISEKGVEANLTRALKIIKHHLETSGLALILSAELLKRYNL</sequence>
<dbReference type="RefSeq" id="WP_089709409.1">
    <property type="nucleotide sequence ID" value="NZ_FMAR01000002.1"/>
</dbReference>
<dbReference type="Gene3D" id="1.10.10.10">
    <property type="entry name" value="Winged helix-like DNA-binding domain superfamily/Winged helix DNA-binding domain"/>
    <property type="match status" value="1"/>
</dbReference>
<dbReference type="Gene3D" id="1.10.1740.10">
    <property type="match status" value="1"/>
</dbReference>